<dbReference type="AlphaFoldDB" id="A0A8S2JQ59"/>
<sequence length="229" mass="26988">MMQPREQLHADVDPWGHRLMIEFFDLYQGDLVGSTTMSAFYIDNLSNLRTEEFKDNNNQTLNGITEWQIENEDDDIQNENLESSPYRYADSSRAFIIEQASTVLWTNNLLDTSDQFEELTLIWLSDDLDYRSDHYEHIVCLRNIISHLELFFNLNDFFNYINSVNNERVIVLISGSFSSQIQRISDEICEISNIYVVCTNDKISHYEDIARKDQTKMFSSKKTFFLFYG</sequence>
<accession>A0A8S2JQ59</accession>
<evidence type="ECO:0000313" key="2">
    <source>
        <dbReference type="Proteomes" id="UP000681967"/>
    </source>
</evidence>
<dbReference type="EMBL" id="CAJOBH010000655">
    <property type="protein sequence ID" value="CAF3808414.1"/>
    <property type="molecule type" value="Genomic_DNA"/>
</dbReference>
<reference evidence="1" key="1">
    <citation type="submission" date="2021-02" db="EMBL/GenBank/DDBJ databases">
        <authorList>
            <person name="Nowell W R."/>
        </authorList>
    </citation>
    <scope>NUCLEOTIDE SEQUENCE</scope>
</reference>
<dbReference type="Proteomes" id="UP000681967">
    <property type="component" value="Unassembled WGS sequence"/>
</dbReference>
<name>A0A8S2JQ59_9BILA</name>
<gene>
    <name evidence="1" type="ORF">BYL167_LOCUS3395</name>
</gene>
<evidence type="ECO:0000313" key="1">
    <source>
        <dbReference type="EMBL" id="CAF3808414.1"/>
    </source>
</evidence>
<proteinExistence type="predicted"/>
<organism evidence="1 2">
    <name type="scientific">Rotaria magnacalcarata</name>
    <dbReference type="NCBI Taxonomy" id="392030"/>
    <lineage>
        <taxon>Eukaryota</taxon>
        <taxon>Metazoa</taxon>
        <taxon>Spiralia</taxon>
        <taxon>Gnathifera</taxon>
        <taxon>Rotifera</taxon>
        <taxon>Eurotatoria</taxon>
        <taxon>Bdelloidea</taxon>
        <taxon>Philodinida</taxon>
        <taxon>Philodinidae</taxon>
        <taxon>Rotaria</taxon>
    </lineage>
</organism>
<comment type="caution">
    <text evidence="1">The sequence shown here is derived from an EMBL/GenBank/DDBJ whole genome shotgun (WGS) entry which is preliminary data.</text>
</comment>
<protein>
    <submittedName>
        <fullName evidence="1">Uncharacterized protein</fullName>
    </submittedName>
</protein>